<accession>A0A2P2R2L5</accession>
<dbReference type="EMBL" id="GGEC01093011">
    <property type="protein sequence ID" value="MBX73495.1"/>
    <property type="molecule type" value="Transcribed_RNA"/>
</dbReference>
<protein>
    <submittedName>
        <fullName evidence="1">Uncharacterized protein</fullName>
    </submittedName>
</protein>
<organism evidence="1">
    <name type="scientific">Rhizophora mucronata</name>
    <name type="common">Asiatic mangrove</name>
    <dbReference type="NCBI Taxonomy" id="61149"/>
    <lineage>
        <taxon>Eukaryota</taxon>
        <taxon>Viridiplantae</taxon>
        <taxon>Streptophyta</taxon>
        <taxon>Embryophyta</taxon>
        <taxon>Tracheophyta</taxon>
        <taxon>Spermatophyta</taxon>
        <taxon>Magnoliopsida</taxon>
        <taxon>eudicotyledons</taxon>
        <taxon>Gunneridae</taxon>
        <taxon>Pentapetalae</taxon>
        <taxon>rosids</taxon>
        <taxon>fabids</taxon>
        <taxon>Malpighiales</taxon>
        <taxon>Rhizophoraceae</taxon>
        <taxon>Rhizophora</taxon>
    </lineage>
</organism>
<reference evidence="1" key="1">
    <citation type="submission" date="2018-02" db="EMBL/GenBank/DDBJ databases">
        <title>Rhizophora mucronata_Transcriptome.</title>
        <authorList>
            <person name="Meera S.P."/>
            <person name="Sreeshan A."/>
            <person name="Augustine A."/>
        </authorList>
    </citation>
    <scope>NUCLEOTIDE SEQUENCE</scope>
    <source>
        <tissue evidence="1">Leaf</tissue>
    </source>
</reference>
<name>A0A2P2R2L5_RHIMU</name>
<evidence type="ECO:0000313" key="1">
    <source>
        <dbReference type="EMBL" id="MBX73495.1"/>
    </source>
</evidence>
<sequence>MWTYIYISNKLCLSKSRVPLRQFAFIIAWMSFSNCRGLFFHEGFLCPLTTFG</sequence>
<dbReference type="AlphaFoldDB" id="A0A2P2R2L5"/>
<proteinExistence type="predicted"/>